<organism evidence="1">
    <name type="scientific">Picea glauca</name>
    <name type="common">White spruce</name>
    <name type="synonym">Pinus glauca</name>
    <dbReference type="NCBI Taxonomy" id="3330"/>
    <lineage>
        <taxon>Eukaryota</taxon>
        <taxon>Viridiplantae</taxon>
        <taxon>Streptophyta</taxon>
        <taxon>Embryophyta</taxon>
        <taxon>Tracheophyta</taxon>
        <taxon>Spermatophyta</taxon>
        <taxon>Pinopsida</taxon>
        <taxon>Pinidae</taxon>
        <taxon>Conifers I</taxon>
        <taxon>Pinales</taxon>
        <taxon>Pinaceae</taxon>
        <taxon>Picea</taxon>
    </lineage>
</organism>
<geneLocation type="mitochondrion" evidence="1"/>
<comment type="caution">
    <text evidence="1">The sequence shown here is derived from an EMBL/GenBank/DDBJ whole genome shotgun (WGS) entry which is preliminary data.</text>
</comment>
<dbReference type="EMBL" id="LKAM01000001">
    <property type="protein sequence ID" value="KUM50525.1"/>
    <property type="molecule type" value="Genomic_DNA"/>
</dbReference>
<name>A0A117NIU2_PICGL</name>
<proteinExistence type="predicted"/>
<gene>
    <name evidence="1" type="ORF">ABT39_MTgene368</name>
</gene>
<reference evidence="1" key="1">
    <citation type="journal article" date="2015" name="Genome Biol. Evol.">
        <title>Organellar Genomes of White Spruce (Picea glauca): Assembly and Annotation.</title>
        <authorList>
            <person name="Jackman S.D."/>
            <person name="Warren R.L."/>
            <person name="Gibb E.A."/>
            <person name="Vandervalk B.P."/>
            <person name="Mohamadi H."/>
            <person name="Chu J."/>
            <person name="Raymond A."/>
            <person name="Pleasance S."/>
            <person name="Coope R."/>
            <person name="Wildung M.R."/>
            <person name="Ritland C.E."/>
            <person name="Bousquet J."/>
            <person name="Jones S.J."/>
            <person name="Bohlmann J."/>
            <person name="Birol I."/>
        </authorList>
    </citation>
    <scope>NUCLEOTIDE SEQUENCE [LARGE SCALE GENOMIC DNA]</scope>
    <source>
        <tissue evidence="1">Flushing bud</tissue>
    </source>
</reference>
<sequence>MNMPRNPQQPLRASFSKACFRRFFLNRLEPPKISLFIQVLMGQPHSMPI</sequence>
<keyword evidence="1" id="KW-0496">Mitochondrion</keyword>
<accession>A0A117NIU2</accession>
<protein>
    <submittedName>
        <fullName evidence="1">Uncharacterized protein</fullName>
    </submittedName>
</protein>
<dbReference type="AlphaFoldDB" id="A0A117NIU2"/>
<evidence type="ECO:0000313" key="1">
    <source>
        <dbReference type="EMBL" id="KUM50525.1"/>
    </source>
</evidence>